<evidence type="ECO:0000313" key="1">
    <source>
        <dbReference type="EMBL" id="RZF39712.1"/>
    </source>
</evidence>
<sequence length="80" mass="9183">MPHSHTGGAEANGQCVDGSLATACLRYIYCRLYEMEIDGETRKRVARRACTKYTIHTPSFVRVPRRVARACVWMRHDAKR</sequence>
<dbReference type="Proteomes" id="UP000291343">
    <property type="component" value="Unassembled WGS sequence"/>
</dbReference>
<name>A0A482X225_LAOST</name>
<organism evidence="1 2">
    <name type="scientific">Laodelphax striatellus</name>
    <name type="common">Small brown planthopper</name>
    <name type="synonym">Delphax striatella</name>
    <dbReference type="NCBI Taxonomy" id="195883"/>
    <lineage>
        <taxon>Eukaryota</taxon>
        <taxon>Metazoa</taxon>
        <taxon>Ecdysozoa</taxon>
        <taxon>Arthropoda</taxon>
        <taxon>Hexapoda</taxon>
        <taxon>Insecta</taxon>
        <taxon>Pterygota</taxon>
        <taxon>Neoptera</taxon>
        <taxon>Paraneoptera</taxon>
        <taxon>Hemiptera</taxon>
        <taxon>Auchenorrhyncha</taxon>
        <taxon>Fulgoroidea</taxon>
        <taxon>Delphacidae</taxon>
        <taxon>Criomorphinae</taxon>
        <taxon>Laodelphax</taxon>
    </lineage>
</organism>
<dbReference type="EMBL" id="QKKF02019699">
    <property type="protein sequence ID" value="RZF39712.1"/>
    <property type="molecule type" value="Genomic_DNA"/>
</dbReference>
<protein>
    <submittedName>
        <fullName evidence="1">Uncharacterized protein</fullName>
    </submittedName>
</protein>
<keyword evidence="2" id="KW-1185">Reference proteome</keyword>
<dbReference type="InParanoid" id="A0A482X225"/>
<evidence type="ECO:0000313" key="2">
    <source>
        <dbReference type="Proteomes" id="UP000291343"/>
    </source>
</evidence>
<proteinExistence type="predicted"/>
<accession>A0A482X225</accession>
<comment type="caution">
    <text evidence="1">The sequence shown here is derived from an EMBL/GenBank/DDBJ whole genome shotgun (WGS) entry which is preliminary data.</text>
</comment>
<reference evidence="1 2" key="1">
    <citation type="journal article" date="2017" name="Gigascience">
        <title>Genome sequence of the small brown planthopper, Laodelphax striatellus.</title>
        <authorList>
            <person name="Zhu J."/>
            <person name="Jiang F."/>
            <person name="Wang X."/>
            <person name="Yang P."/>
            <person name="Bao Y."/>
            <person name="Zhao W."/>
            <person name="Wang W."/>
            <person name="Lu H."/>
            <person name="Wang Q."/>
            <person name="Cui N."/>
            <person name="Li J."/>
            <person name="Chen X."/>
            <person name="Luo L."/>
            <person name="Yu J."/>
            <person name="Kang L."/>
            <person name="Cui F."/>
        </authorList>
    </citation>
    <scope>NUCLEOTIDE SEQUENCE [LARGE SCALE GENOMIC DNA]</scope>
    <source>
        <strain evidence="1">Lst14</strain>
    </source>
</reference>
<gene>
    <name evidence="1" type="ORF">LSTR_LSTR003954</name>
</gene>
<dbReference type="AlphaFoldDB" id="A0A482X225"/>